<evidence type="ECO:0000256" key="1">
    <source>
        <dbReference type="SAM" id="MobiDB-lite"/>
    </source>
</evidence>
<feature type="compositionally biased region" description="Basic and acidic residues" evidence="1">
    <location>
        <begin position="67"/>
        <end position="84"/>
    </location>
</feature>
<evidence type="ECO:0000313" key="3">
    <source>
        <dbReference type="Proteomes" id="UP001153076"/>
    </source>
</evidence>
<evidence type="ECO:0000313" key="2">
    <source>
        <dbReference type="EMBL" id="KAJ8439553.1"/>
    </source>
</evidence>
<gene>
    <name evidence="2" type="ORF">Cgig2_007070</name>
</gene>
<protein>
    <submittedName>
        <fullName evidence="2">Uncharacterized protein</fullName>
    </submittedName>
</protein>
<reference evidence="2" key="1">
    <citation type="submission" date="2022-04" db="EMBL/GenBank/DDBJ databases">
        <title>Carnegiea gigantea Genome sequencing and assembly v2.</title>
        <authorList>
            <person name="Copetti D."/>
            <person name="Sanderson M.J."/>
            <person name="Burquez A."/>
            <person name="Wojciechowski M.F."/>
        </authorList>
    </citation>
    <scope>NUCLEOTIDE SEQUENCE</scope>
    <source>
        <strain evidence="2">SGP5-SGP5p</strain>
        <tissue evidence="2">Aerial part</tissue>
    </source>
</reference>
<accession>A0A9Q1KA18</accession>
<sequence length="245" mass="26528">MRNVYTSHKRSTKASSTTSKEQEVEDIWVATTEANKERTTVMVVVVPVVAAGSPDDGVGGINGTLGHSEEELLTKTKPRTERTTAAESSPNGAAGDAPIHQWAQSTSRRSPSQRGPLTPRPPLTVRAPHYSGMMLSLSHAVPQHGVPLSHSSIVPNCGTSCLYPYPPTCGGLPGMEDGSRWTMLSSEPTRLRKLPQLVAYIQNIVEDNHRISYSVPRHTMTDAMTSTYAVYHNHECGVPGYAVQV</sequence>
<dbReference type="EMBL" id="JAKOGI010000217">
    <property type="protein sequence ID" value="KAJ8439553.1"/>
    <property type="molecule type" value="Genomic_DNA"/>
</dbReference>
<name>A0A9Q1KA18_9CARY</name>
<organism evidence="2 3">
    <name type="scientific">Carnegiea gigantea</name>
    <dbReference type="NCBI Taxonomy" id="171969"/>
    <lineage>
        <taxon>Eukaryota</taxon>
        <taxon>Viridiplantae</taxon>
        <taxon>Streptophyta</taxon>
        <taxon>Embryophyta</taxon>
        <taxon>Tracheophyta</taxon>
        <taxon>Spermatophyta</taxon>
        <taxon>Magnoliopsida</taxon>
        <taxon>eudicotyledons</taxon>
        <taxon>Gunneridae</taxon>
        <taxon>Pentapetalae</taxon>
        <taxon>Caryophyllales</taxon>
        <taxon>Cactineae</taxon>
        <taxon>Cactaceae</taxon>
        <taxon>Cactoideae</taxon>
        <taxon>Echinocereeae</taxon>
        <taxon>Carnegiea</taxon>
    </lineage>
</organism>
<feature type="compositionally biased region" description="Polar residues" evidence="1">
    <location>
        <begin position="102"/>
        <end position="115"/>
    </location>
</feature>
<proteinExistence type="predicted"/>
<feature type="region of interest" description="Disordered" evidence="1">
    <location>
        <begin position="1"/>
        <end position="23"/>
    </location>
</feature>
<dbReference type="Proteomes" id="UP001153076">
    <property type="component" value="Unassembled WGS sequence"/>
</dbReference>
<keyword evidence="3" id="KW-1185">Reference proteome</keyword>
<feature type="region of interest" description="Disordered" evidence="1">
    <location>
        <begin position="52"/>
        <end position="123"/>
    </location>
</feature>
<comment type="caution">
    <text evidence="2">The sequence shown here is derived from an EMBL/GenBank/DDBJ whole genome shotgun (WGS) entry which is preliminary data.</text>
</comment>
<dbReference type="AlphaFoldDB" id="A0A9Q1KA18"/>